<dbReference type="InterPro" id="IPR036291">
    <property type="entry name" value="NAD(P)-bd_dom_sf"/>
</dbReference>
<dbReference type="AlphaFoldDB" id="A0A930Y114"/>
<feature type="domain" description="XdhC- CoxI" evidence="1">
    <location>
        <begin position="12"/>
        <end position="69"/>
    </location>
</feature>
<dbReference type="NCBIfam" id="TIGR02964">
    <property type="entry name" value="xanthine_xdhC"/>
    <property type="match status" value="1"/>
</dbReference>
<dbReference type="Pfam" id="PF02625">
    <property type="entry name" value="XdhC_CoxI"/>
    <property type="match status" value="1"/>
</dbReference>
<evidence type="ECO:0000313" key="3">
    <source>
        <dbReference type="EMBL" id="MBF2734875.1"/>
    </source>
</evidence>
<dbReference type="Proteomes" id="UP000604381">
    <property type="component" value="Unassembled WGS sequence"/>
</dbReference>
<dbReference type="SUPFAM" id="SSF51735">
    <property type="entry name" value="NAD(P)-binding Rossmann-fold domains"/>
    <property type="match status" value="1"/>
</dbReference>
<feature type="domain" description="XdhC Rossmann" evidence="2">
    <location>
        <begin position="108"/>
        <end position="244"/>
    </location>
</feature>
<dbReference type="InterPro" id="IPR052698">
    <property type="entry name" value="MoCofactor_Util/Proc"/>
</dbReference>
<reference evidence="3" key="1">
    <citation type="submission" date="2020-10" db="EMBL/GenBank/DDBJ databases">
        <title>An improved Amphimedon queenslandica hologenome assembly reveals how three proteobacterial symbionts can extend the metabolic phenotypic of their marine sponge host.</title>
        <authorList>
            <person name="Degnan B."/>
            <person name="Degnan S."/>
            <person name="Xiang X."/>
        </authorList>
    </citation>
    <scope>NUCLEOTIDE SEQUENCE</scope>
    <source>
        <strain evidence="3">AqS2</strain>
    </source>
</reference>
<proteinExistence type="predicted"/>
<evidence type="ECO:0000259" key="2">
    <source>
        <dbReference type="Pfam" id="PF13478"/>
    </source>
</evidence>
<dbReference type="InterPro" id="IPR003777">
    <property type="entry name" value="XdhC_CoxI"/>
</dbReference>
<sequence length="270" mass="28234">MNADWLSTAQRWRTAGRSFVIVTVLGVRGSAPVEAGRKMLVSADNQHGTVGGGRLEQEVLAEARAWLAGTAGPKAIAAWNLGARLGQCCGGKVVVHYELLAAREPVIAVFGAGHVAQELIPILLRLPHRVLCVDSRPDWLQRLPAADRLELVEEEDPADAAADLPAGSLALVMTHRHDADLAASAALLARGDIPFVGVIGSGSKAARFRRALAAKGLDLGAFACPIGEQTAKDPASVAIMIAARLCRELAGAEAPDSAKNAVKSLLAELM</sequence>
<organism evidence="3 4">
    <name type="scientific">Candidatus Amphirhobacter heronislandensis</name>
    <dbReference type="NCBI Taxonomy" id="1732024"/>
    <lineage>
        <taxon>Bacteria</taxon>
        <taxon>Pseudomonadati</taxon>
        <taxon>Pseudomonadota</taxon>
        <taxon>Gammaproteobacteria</taxon>
        <taxon>Candidatus Tethybacterales</taxon>
        <taxon>Candidatus Tethybacteraceae</taxon>
        <taxon>Candidatus Amphirhobacter</taxon>
    </lineage>
</organism>
<dbReference type="Pfam" id="PF13478">
    <property type="entry name" value="XdhC_C"/>
    <property type="match status" value="1"/>
</dbReference>
<accession>A0A930Y114</accession>
<name>A0A930Y114_9GAMM</name>
<keyword evidence="4" id="KW-1185">Reference proteome</keyword>
<dbReference type="PANTHER" id="PTHR30388">
    <property type="entry name" value="ALDEHYDE OXIDOREDUCTASE MOLYBDENUM COFACTOR ASSEMBLY PROTEIN"/>
    <property type="match status" value="1"/>
</dbReference>
<dbReference type="EMBL" id="JADHEI010000028">
    <property type="protein sequence ID" value="MBF2734875.1"/>
    <property type="molecule type" value="Genomic_DNA"/>
</dbReference>
<dbReference type="PANTHER" id="PTHR30388:SF6">
    <property type="entry name" value="XANTHINE DEHYDROGENASE SUBUNIT A-RELATED"/>
    <property type="match status" value="1"/>
</dbReference>
<evidence type="ECO:0000259" key="1">
    <source>
        <dbReference type="Pfam" id="PF02625"/>
    </source>
</evidence>
<dbReference type="Gene3D" id="3.40.50.720">
    <property type="entry name" value="NAD(P)-binding Rossmann-like Domain"/>
    <property type="match status" value="1"/>
</dbReference>
<evidence type="ECO:0000313" key="4">
    <source>
        <dbReference type="Proteomes" id="UP000604381"/>
    </source>
</evidence>
<protein>
    <submittedName>
        <fullName evidence="3">Xanthine dehydrogenase accessory protein XdhC</fullName>
    </submittedName>
</protein>
<gene>
    <name evidence="3" type="primary">xdhC</name>
    <name evidence="3" type="ORF">ISN26_02110</name>
</gene>
<dbReference type="InterPro" id="IPR027051">
    <property type="entry name" value="XdhC_Rossmann_dom"/>
</dbReference>
<dbReference type="InterPro" id="IPR014308">
    <property type="entry name" value="Xanthine_DH_XdhC"/>
</dbReference>
<comment type="caution">
    <text evidence="3">The sequence shown here is derived from an EMBL/GenBank/DDBJ whole genome shotgun (WGS) entry which is preliminary data.</text>
</comment>